<dbReference type="PANTHER" id="PTHR43198">
    <property type="entry name" value="BIFUNCTIONAL TH2 PROTEIN"/>
    <property type="match status" value="1"/>
</dbReference>
<gene>
    <name evidence="4" type="ORF">DASB73_000600</name>
</gene>
<feature type="binding site" evidence="2">
    <location>
        <position position="44"/>
    </location>
    <ligand>
        <name>substrate</name>
    </ligand>
</feature>
<dbReference type="InterPro" id="IPR050967">
    <property type="entry name" value="Thiamine_Salvage_TenA"/>
</dbReference>
<dbReference type="InterPro" id="IPR004305">
    <property type="entry name" value="Thiaminase-2/PQQC"/>
</dbReference>
<proteinExistence type="predicted"/>
<dbReference type="AlphaFoldDB" id="A0AAV5RDP3"/>
<reference evidence="4 5" key="1">
    <citation type="journal article" date="2023" name="Elife">
        <title>Identification of key yeast species and microbe-microbe interactions impacting larval growth of Drosophila in the wild.</title>
        <authorList>
            <person name="Mure A."/>
            <person name="Sugiura Y."/>
            <person name="Maeda R."/>
            <person name="Honda K."/>
            <person name="Sakurai N."/>
            <person name="Takahashi Y."/>
            <person name="Watada M."/>
            <person name="Katoh T."/>
            <person name="Gotoh A."/>
            <person name="Gotoh Y."/>
            <person name="Taniguchi I."/>
            <person name="Nakamura K."/>
            <person name="Hayashi T."/>
            <person name="Katayama T."/>
            <person name="Uemura T."/>
            <person name="Hattori Y."/>
        </authorList>
    </citation>
    <scope>NUCLEOTIDE SEQUENCE [LARGE SCALE GENOMIC DNA]</scope>
    <source>
        <strain evidence="4 5">SB-73</strain>
    </source>
</reference>
<feature type="binding site" evidence="2">
    <location>
        <position position="82"/>
    </location>
    <ligand>
        <name>substrate</name>
    </ligand>
</feature>
<dbReference type="Pfam" id="PF03070">
    <property type="entry name" value="TENA_THI-4"/>
    <property type="match status" value="1"/>
</dbReference>
<dbReference type="GO" id="GO:0005829">
    <property type="term" value="C:cytosol"/>
    <property type="evidence" value="ECO:0007669"/>
    <property type="project" value="TreeGrafter"/>
</dbReference>
<evidence type="ECO:0000313" key="5">
    <source>
        <dbReference type="Proteomes" id="UP001362899"/>
    </source>
</evidence>
<accession>A0AAV5RDP3</accession>
<dbReference type="InterPro" id="IPR026285">
    <property type="entry name" value="TenA_E"/>
</dbReference>
<dbReference type="Proteomes" id="UP001362899">
    <property type="component" value="Unassembled WGS sequence"/>
</dbReference>
<evidence type="ECO:0000256" key="1">
    <source>
        <dbReference type="PIRSR" id="PIRSR003170-1"/>
    </source>
</evidence>
<dbReference type="CDD" id="cd19358">
    <property type="entry name" value="TenA_E_Spr0628-like"/>
    <property type="match status" value="1"/>
</dbReference>
<dbReference type="GO" id="GO:0006772">
    <property type="term" value="P:thiamine metabolic process"/>
    <property type="evidence" value="ECO:0007669"/>
    <property type="project" value="UniProtKB-ARBA"/>
</dbReference>
<feature type="domain" description="Thiaminase-2/PQQC" evidence="3">
    <location>
        <begin position="17"/>
        <end position="224"/>
    </location>
</feature>
<dbReference type="EMBL" id="BTGC01000001">
    <property type="protein sequence ID" value="GMM49102.1"/>
    <property type="molecule type" value="Genomic_DNA"/>
</dbReference>
<comment type="caution">
    <text evidence="4">The sequence shown here is derived from an EMBL/GenBank/DDBJ whole genome shotgun (WGS) entry which is preliminary data.</text>
</comment>
<feature type="active site" description="Proton donor" evidence="1">
    <location>
        <position position="215"/>
    </location>
</feature>
<dbReference type="SUPFAM" id="SSF48613">
    <property type="entry name" value="Heme oxygenase-like"/>
    <property type="match status" value="1"/>
</dbReference>
<protein>
    <submittedName>
        <fullName evidence="4">Pet18 protein</fullName>
    </submittedName>
</protein>
<dbReference type="PANTHER" id="PTHR43198:SF2">
    <property type="entry name" value="SI:CH1073-67J19.1-RELATED"/>
    <property type="match status" value="1"/>
</dbReference>
<dbReference type="PIRSF" id="PIRSF003170">
    <property type="entry name" value="Pet18p"/>
    <property type="match status" value="1"/>
</dbReference>
<evidence type="ECO:0000256" key="2">
    <source>
        <dbReference type="PIRSR" id="PIRSR003170-2"/>
    </source>
</evidence>
<dbReference type="InterPro" id="IPR016084">
    <property type="entry name" value="Haem_Oase-like_multi-hlx"/>
</dbReference>
<sequence length="227" mass="26492">MSAIEEIKTKFHHEFKLASTHRFTQELCDGTLPDRILYTYLKQDLKFFLVVMRFISRTMSVCDDDDALITLGKQVGFFCNDENNYFRDTLAELEENNNDLPEAMRKEPADELPRVTAYLKHFEEWTGPNADYVTNITALYMAELSYLMWAENQGGSEEKVSKLKPKHKGWIDLHRGVGFSKWVDFLGAEVERLIKKDPKNKETVHKIVKLALGFEYEFFEECYTYAG</sequence>
<organism evidence="4 5">
    <name type="scientific">Starmerella bacillaris</name>
    <name type="common">Yeast</name>
    <name type="synonym">Candida zemplinina</name>
    <dbReference type="NCBI Taxonomy" id="1247836"/>
    <lineage>
        <taxon>Eukaryota</taxon>
        <taxon>Fungi</taxon>
        <taxon>Dikarya</taxon>
        <taxon>Ascomycota</taxon>
        <taxon>Saccharomycotina</taxon>
        <taxon>Dipodascomycetes</taxon>
        <taxon>Dipodascales</taxon>
        <taxon>Trichomonascaceae</taxon>
        <taxon>Starmerella</taxon>
    </lineage>
</organism>
<feature type="binding site" evidence="2">
    <location>
        <position position="143"/>
    </location>
    <ligand>
        <name>substrate</name>
    </ligand>
</feature>
<evidence type="ECO:0000313" key="4">
    <source>
        <dbReference type="EMBL" id="GMM49102.1"/>
    </source>
</evidence>
<name>A0AAV5RDP3_STABA</name>
<evidence type="ECO:0000259" key="3">
    <source>
        <dbReference type="Pfam" id="PF03070"/>
    </source>
</evidence>
<keyword evidence="5" id="KW-1185">Reference proteome</keyword>
<dbReference type="Gene3D" id="1.20.910.10">
    <property type="entry name" value="Heme oxygenase-like"/>
    <property type="match status" value="1"/>
</dbReference>